<proteinExistence type="predicted"/>
<evidence type="ECO:0000313" key="2">
    <source>
        <dbReference type="EMBL" id="MBB5808964.1"/>
    </source>
</evidence>
<evidence type="ECO:0000259" key="1">
    <source>
        <dbReference type="Pfam" id="PF18476"/>
    </source>
</evidence>
<dbReference type="Proteomes" id="UP000552097">
    <property type="component" value="Unassembled WGS sequence"/>
</dbReference>
<dbReference type="InterPro" id="IPR041578">
    <property type="entry name" value="PIN_8"/>
</dbReference>
<comment type="caution">
    <text evidence="2">The sequence shown here is derived from an EMBL/GenBank/DDBJ whole genome shotgun (WGS) entry which is preliminary data.</text>
</comment>
<dbReference type="AlphaFoldDB" id="A0A7W9M6H9"/>
<gene>
    <name evidence="2" type="ORF">F4560_008732</name>
</gene>
<reference evidence="2 3" key="1">
    <citation type="submission" date="2020-08" db="EMBL/GenBank/DDBJ databases">
        <title>Sequencing the genomes of 1000 actinobacteria strains.</title>
        <authorList>
            <person name="Klenk H.-P."/>
        </authorList>
    </citation>
    <scope>NUCLEOTIDE SEQUENCE [LARGE SCALE GENOMIC DNA]</scope>
    <source>
        <strain evidence="2 3">DSM 45486</strain>
    </source>
</reference>
<accession>A0A7W9M6H9</accession>
<evidence type="ECO:0000313" key="3">
    <source>
        <dbReference type="Proteomes" id="UP000552097"/>
    </source>
</evidence>
<dbReference type="EMBL" id="JACHMO010000001">
    <property type="protein sequence ID" value="MBB5808964.1"/>
    <property type="molecule type" value="Genomic_DNA"/>
</dbReference>
<keyword evidence="3" id="KW-1185">Reference proteome</keyword>
<name>A0A7W9M6H9_9PSEU</name>
<sequence length="451" mass="50796">MTSEDTAGDDIGPSSVESNVGLSTSFGAYSSVSEEDYSRVLREGILVFDTNALLNLYRYTPTARADFLEALRAVIDRIWIPHQVAEEFWRNRENVIGEARGLSERTADDISSVADIAFEKLQQWAGRISLPNTELDPLRQKISSAFNHVDKEIRRLGEPSDIGDAFDTAKDPVLRELEPILEGRVGPALSATDHKFALKEAERRMLEKVPPGFKDQGKKTGDPRGDYLVWTQTLRHAVKQRVDVLFVTGDAKPDWWRIESGERKGPRPELYEEMRSIAGVRLYMSRPDSLLSRISVDHKLSIAHDSVTNVNVVEEYDEYQFLRYSVIVDFVAYLQPRGMDPLILNDQVIVNAIDGERYRFNFVASAFLDPSDFSLRPKLNEYEVGRQKVQPSRPAFLLNSPPSESTMAKLIKGGWVAVWRNEDISFAGTTKAYYSGLLGGSPPISVSIYEI</sequence>
<protein>
    <recommendedName>
        <fullName evidence="1">PIN like domain-containing protein</fullName>
    </recommendedName>
</protein>
<organism evidence="2 3">
    <name type="scientific">Saccharothrix ecbatanensis</name>
    <dbReference type="NCBI Taxonomy" id="1105145"/>
    <lineage>
        <taxon>Bacteria</taxon>
        <taxon>Bacillati</taxon>
        <taxon>Actinomycetota</taxon>
        <taxon>Actinomycetes</taxon>
        <taxon>Pseudonocardiales</taxon>
        <taxon>Pseudonocardiaceae</taxon>
        <taxon>Saccharothrix</taxon>
    </lineage>
</organism>
<dbReference type="Pfam" id="PF18476">
    <property type="entry name" value="PIN_8"/>
    <property type="match status" value="1"/>
</dbReference>
<feature type="domain" description="PIN like" evidence="1">
    <location>
        <begin position="45"/>
        <end position="270"/>
    </location>
</feature>
<dbReference type="RefSeq" id="WP_184928789.1">
    <property type="nucleotide sequence ID" value="NZ_JACHMO010000001.1"/>
</dbReference>